<evidence type="ECO:0000313" key="1">
    <source>
        <dbReference type="EMBL" id="MCX5571461.1"/>
    </source>
</evidence>
<keyword evidence="2" id="KW-1185">Reference proteome</keyword>
<dbReference type="AlphaFoldDB" id="A0A9X3IND1"/>
<evidence type="ECO:0000313" key="2">
    <source>
        <dbReference type="Proteomes" id="UP001144805"/>
    </source>
</evidence>
<name>A0A9X3IND1_9HYPH</name>
<dbReference type="RefSeq" id="WP_266340421.1">
    <property type="nucleotide sequence ID" value="NZ_JAPKNK010000010.1"/>
</dbReference>
<dbReference type="Gene3D" id="1.10.3210.10">
    <property type="entry name" value="Hypothetical protein af1432"/>
    <property type="match status" value="1"/>
</dbReference>
<reference evidence="1" key="1">
    <citation type="submission" date="2022-11" db="EMBL/GenBank/DDBJ databases">
        <title>Biodiversity and phylogenetic relationships of bacteria.</title>
        <authorList>
            <person name="Machado R.A.R."/>
            <person name="Bhat A."/>
            <person name="Loulou A."/>
            <person name="Kallel S."/>
        </authorList>
    </citation>
    <scope>NUCLEOTIDE SEQUENCE</scope>
    <source>
        <strain evidence="1">K-TC2</strain>
    </source>
</reference>
<gene>
    <name evidence="1" type="ORF">OSH07_19840</name>
</gene>
<comment type="caution">
    <text evidence="1">The sequence shown here is derived from an EMBL/GenBank/DDBJ whole genome shotgun (WGS) entry which is preliminary data.</text>
</comment>
<organism evidence="1 2">
    <name type="scientific">Kaistia nematophila</name>
    <dbReference type="NCBI Taxonomy" id="2994654"/>
    <lineage>
        <taxon>Bacteria</taxon>
        <taxon>Pseudomonadati</taxon>
        <taxon>Pseudomonadota</taxon>
        <taxon>Alphaproteobacteria</taxon>
        <taxon>Hyphomicrobiales</taxon>
        <taxon>Kaistiaceae</taxon>
        <taxon>Kaistia</taxon>
    </lineage>
</organism>
<accession>A0A9X3IND1</accession>
<protein>
    <recommendedName>
        <fullName evidence="3">HD domain-containing protein</fullName>
    </recommendedName>
</protein>
<dbReference type="Proteomes" id="UP001144805">
    <property type="component" value="Unassembled WGS sequence"/>
</dbReference>
<dbReference type="SUPFAM" id="SSF109604">
    <property type="entry name" value="HD-domain/PDEase-like"/>
    <property type="match status" value="1"/>
</dbReference>
<proteinExistence type="predicted"/>
<sequence>MTWKQSRSGLAIDLVRPDLSKIDLHVDVAVPLSLINRFDGHASFSEWHGYSVAQHCCLGADAILHETGGDTDAALAFLLHDAHEVFSGDITTPVAEALNRMVVDPLGRLVVDPQGRLVPSNLVRRAIKDMKQRLDAALYARLDLDWPLPPRLAEIVADMDIRMLRAERDQFMAPPPAPWHDAVERAAPIVSLDWRRFQPKRPDEWAAEWLARLAAWHPTQEPALFGDAVTFVGGEGVR</sequence>
<evidence type="ECO:0008006" key="3">
    <source>
        <dbReference type="Google" id="ProtNLM"/>
    </source>
</evidence>
<dbReference type="EMBL" id="JAPKNK010000010">
    <property type="protein sequence ID" value="MCX5571461.1"/>
    <property type="molecule type" value="Genomic_DNA"/>
</dbReference>